<dbReference type="Proteomes" id="UP000828390">
    <property type="component" value="Unassembled WGS sequence"/>
</dbReference>
<dbReference type="AlphaFoldDB" id="A0A9D4JL94"/>
<keyword evidence="2" id="KW-1185">Reference proteome</keyword>
<proteinExistence type="predicted"/>
<sequence length="65" mass="7485">MASYSSTLPTTTRYKAEYGEPFAPLYGRSRKRHQYVLLPGNAARRLTTFNFRASSAWVSTDYFRA</sequence>
<dbReference type="EMBL" id="JAIWYP010000006">
    <property type="protein sequence ID" value="KAH3812988.1"/>
    <property type="molecule type" value="Genomic_DNA"/>
</dbReference>
<reference evidence="1" key="1">
    <citation type="journal article" date="2019" name="bioRxiv">
        <title>The Genome of the Zebra Mussel, Dreissena polymorpha: A Resource for Invasive Species Research.</title>
        <authorList>
            <person name="McCartney M.A."/>
            <person name="Auch B."/>
            <person name="Kono T."/>
            <person name="Mallez S."/>
            <person name="Zhang Y."/>
            <person name="Obille A."/>
            <person name="Becker A."/>
            <person name="Abrahante J.E."/>
            <person name="Garbe J."/>
            <person name="Badalamenti J.P."/>
            <person name="Herman A."/>
            <person name="Mangelson H."/>
            <person name="Liachko I."/>
            <person name="Sullivan S."/>
            <person name="Sone E.D."/>
            <person name="Koren S."/>
            <person name="Silverstein K.A.T."/>
            <person name="Beckman K.B."/>
            <person name="Gohl D.M."/>
        </authorList>
    </citation>
    <scope>NUCLEOTIDE SEQUENCE</scope>
    <source>
        <strain evidence="1">Duluth1</strain>
        <tissue evidence="1">Whole animal</tissue>
    </source>
</reference>
<reference evidence="1" key="2">
    <citation type="submission" date="2020-11" db="EMBL/GenBank/DDBJ databases">
        <authorList>
            <person name="McCartney M.A."/>
            <person name="Auch B."/>
            <person name="Kono T."/>
            <person name="Mallez S."/>
            <person name="Becker A."/>
            <person name="Gohl D.M."/>
            <person name="Silverstein K.A.T."/>
            <person name="Koren S."/>
            <person name="Bechman K.B."/>
            <person name="Herman A."/>
            <person name="Abrahante J.E."/>
            <person name="Garbe J."/>
        </authorList>
    </citation>
    <scope>NUCLEOTIDE SEQUENCE</scope>
    <source>
        <strain evidence="1">Duluth1</strain>
        <tissue evidence="1">Whole animal</tissue>
    </source>
</reference>
<protein>
    <submittedName>
        <fullName evidence="1">Uncharacterized protein</fullName>
    </submittedName>
</protein>
<organism evidence="1 2">
    <name type="scientific">Dreissena polymorpha</name>
    <name type="common">Zebra mussel</name>
    <name type="synonym">Mytilus polymorpha</name>
    <dbReference type="NCBI Taxonomy" id="45954"/>
    <lineage>
        <taxon>Eukaryota</taxon>
        <taxon>Metazoa</taxon>
        <taxon>Spiralia</taxon>
        <taxon>Lophotrochozoa</taxon>
        <taxon>Mollusca</taxon>
        <taxon>Bivalvia</taxon>
        <taxon>Autobranchia</taxon>
        <taxon>Heteroconchia</taxon>
        <taxon>Euheterodonta</taxon>
        <taxon>Imparidentia</taxon>
        <taxon>Neoheterodontei</taxon>
        <taxon>Myida</taxon>
        <taxon>Dreissenoidea</taxon>
        <taxon>Dreissenidae</taxon>
        <taxon>Dreissena</taxon>
    </lineage>
</organism>
<gene>
    <name evidence="1" type="ORF">DPMN_141433</name>
</gene>
<name>A0A9D4JL94_DREPO</name>
<comment type="caution">
    <text evidence="1">The sequence shown here is derived from an EMBL/GenBank/DDBJ whole genome shotgun (WGS) entry which is preliminary data.</text>
</comment>
<evidence type="ECO:0000313" key="2">
    <source>
        <dbReference type="Proteomes" id="UP000828390"/>
    </source>
</evidence>
<evidence type="ECO:0000313" key="1">
    <source>
        <dbReference type="EMBL" id="KAH3812988.1"/>
    </source>
</evidence>
<accession>A0A9D4JL94</accession>